<evidence type="ECO:0000259" key="1">
    <source>
        <dbReference type="PROSITE" id="PS51201"/>
    </source>
</evidence>
<comment type="caution">
    <text evidence="3">The sequence shown here is derived from an EMBL/GenBank/DDBJ whole genome shotgun (WGS) entry which is preliminary data.</text>
</comment>
<dbReference type="InterPro" id="IPR003148">
    <property type="entry name" value="RCK_N"/>
</dbReference>
<evidence type="ECO:0000313" key="3">
    <source>
        <dbReference type="EMBL" id="OGM02316.1"/>
    </source>
</evidence>
<dbReference type="Proteomes" id="UP000178735">
    <property type="component" value="Unassembled WGS sequence"/>
</dbReference>
<evidence type="ECO:0000259" key="2">
    <source>
        <dbReference type="PROSITE" id="PS51202"/>
    </source>
</evidence>
<dbReference type="PROSITE" id="PS51201">
    <property type="entry name" value="RCK_N"/>
    <property type="match status" value="1"/>
</dbReference>
<dbReference type="Pfam" id="PF02254">
    <property type="entry name" value="TrkA_N"/>
    <property type="match status" value="1"/>
</dbReference>
<evidence type="ECO:0008006" key="5">
    <source>
        <dbReference type="Google" id="ProtNLM"/>
    </source>
</evidence>
<dbReference type="InterPro" id="IPR036721">
    <property type="entry name" value="RCK_C_sf"/>
</dbReference>
<dbReference type="InterPro" id="IPR006037">
    <property type="entry name" value="RCK_C"/>
</dbReference>
<feature type="domain" description="RCK C-terminal" evidence="2">
    <location>
        <begin position="148"/>
        <end position="232"/>
    </location>
</feature>
<dbReference type="SUPFAM" id="SSF51735">
    <property type="entry name" value="NAD(P)-binding Rossmann-fold domains"/>
    <property type="match status" value="1"/>
</dbReference>
<dbReference type="EMBL" id="MGFH01000211">
    <property type="protein sequence ID" value="OGM02316.1"/>
    <property type="molecule type" value="Genomic_DNA"/>
</dbReference>
<dbReference type="InterPro" id="IPR050721">
    <property type="entry name" value="Trk_Ktr_HKT_K-transport"/>
</dbReference>
<dbReference type="PROSITE" id="PS51202">
    <property type="entry name" value="RCK_C"/>
    <property type="match status" value="1"/>
</dbReference>
<dbReference type="AlphaFoldDB" id="A0A1F7WHK4"/>
<feature type="domain" description="RCK N-terminal" evidence="1">
    <location>
        <begin position="1"/>
        <end position="131"/>
    </location>
</feature>
<dbReference type="GO" id="GO:0006813">
    <property type="term" value="P:potassium ion transport"/>
    <property type="evidence" value="ECO:0007669"/>
    <property type="project" value="InterPro"/>
</dbReference>
<accession>A0A1F7WHK4</accession>
<dbReference type="Gene3D" id="3.30.70.1450">
    <property type="entry name" value="Regulator of K+ conductance, C-terminal domain"/>
    <property type="match status" value="1"/>
</dbReference>
<dbReference type="STRING" id="1817813.A2008_08310"/>
<dbReference type="Gene3D" id="3.40.50.720">
    <property type="entry name" value="NAD(P)-binding Rossmann-like Domain"/>
    <property type="match status" value="1"/>
</dbReference>
<dbReference type="InterPro" id="IPR036291">
    <property type="entry name" value="NAD(P)-bd_dom_sf"/>
</dbReference>
<protein>
    <recommendedName>
        <fullName evidence="5">Potassium transporter TrkA</fullName>
    </recommendedName>
</protein>
<proteinExistence type="predicted"/>
<dbReference type="SUPFAM" id="SSF116726">
    <property type="entry name" value="TrkA C-terminal domain-like"/>
    <property type="match status" value="1"/>
</dbReference>
<dbReference type="GO" id="GO:0008324">
    <property type="term" value="F:monoatomic cation transmembrane transporter activity"/>
    <property type="evidence" value="ECO:0007669"/>
    <property type="project" value="InterPro"/>
</dbReference>
<dbReference type="Pfam" id="PF02080">
    <property type="entry name" value="TrkA_C"/>
    <property type="match status" value="1"/>
</dbReference>
<gene>
    <name evidence="3" type="ORF">A2008_08310</name>
</gene>
<organism evidence="3 4">
    <name type="scientific">Candidatus Wallbacteria bacterium GWC2_49_35</name>
    <dbReference type="NCBI Taxonomy" id="1817813"/>
    <lineage>
        <taxon>Bacteria</taxon>
        <taxon>Candidatus Walliibacteriota</taxon>
    </lineage>
</organism>
<dbReference type="PANTHER" id="PTHR43833:SF7">
    <property type="entry name" value="KTR SYSTEM POTASSIUM UPTAKE PROTEIN C"/>
    <property type="match status" value="1"/>
</dbReference>
<reference evidence="3 4" key="1">
    <citation type="journal article" date="2016" name="Nat. Commun.">
        <title>Thousands of microbial genomes shed light on interconnected biogeochemical processes in an aquifer system.</title>
        <authorList>
            <person name="Anantharaman K."/>
            <person name="Brown C.T."/>
            <person name="Hug L.A."/>
            <person name="Sharon I."/>
            <person name="Castelle C.J."/>
            <person name="Probst A.J."/>
            <person name="Thomas B.C."/>
            <person name="Singh A."/>
            <person name="Wilkins M.J."/>
            <person name="Karaoz U."/>
            <person name="Brodie E.L."/>
            <person name="Williams K.H."/>
            <person name="Hubbard S.S."/>
            <person name="Banfield J.F."/>
        </authorList>
    </citation>
    <scope>NUCLEOTIDE SEQUENCE [LARGE SCALE GENOMIC DNA]</scope>
</reference>
<name>A0A1F7WHK4_9BACT</name>
<dbReference type="PANTHER" id="PTHR43833">
    <property type="entry name" value="POTASSIUM CHANNEL PROTEIN 2-RELATED-RELATED"/>
    <property type="match status" value="1"/>
</dbReference>
<evidence type="ECO:0000313" key="4">
    <source>
        <dbReference type="Proteomes" id="UP000178735"/>
    </source>
</evidence>
<sequence length="232" mass="25465">MKQFVVVGVGRFGSALLENLAQSSQQVLVIDSDEKMIQSINDNRLATYAVVADATNENVMRSLICSKDRSKCEYDVGIVCIGENIEASILVTVLMKEIGVKKVVAKVTSDLHGKVLEKILSTPPKGEDEIIYPYKDIAELVATRLVRPNIQEEVNLSADYKFIRVSPPKKIVGKSLVDLNLRKAYDINIIGIKSAKSEAVDFNVKPGCVLEAGDTILAVIPNAMIDKFLKEN</sequence>